<dbReference type="InterPro" id="IPR003615">
    <property type="entry name" value="HNH_nuc"/>
</dbReference>
<dbReference type="Pfam" id="PF01844">
    <property type="entry name" value="HNH"/>
    <property type="match status" value="1"/>
</dbReference>
<evidence type="ECO:0000313" key="5">
    <source>
        <dbReference type="Proteomes" id="UP000438448"/>
    </source>
</evidence>
<comment type="similarity">
    <text evidence="1">Belongs to the Rv1128c/1148c/1588c/1702c/1945/3466 family.</text>
</comment>
<proteinExistence type="inferred from homology"/>
<feature type="domain" description="HNH nuclease" evidence="3">
    <location>
        <begin position="361"/>
        <end position="413"/>
    </location>
</feature>
<dbReference type="EMBL" id="WEGK01000024">
    <property type="protein sequence ID" value="MQY23863.1"/>
    <property type="molecule type" value="Genomic_DNA"/>
</dbReference>
<organism evidence="4 5">
    <name type="scientific">Nocardia macrotermitis</name>
    <dbReference type="NCBI Taxonomy" id="2585198"/>
    <lineage>
        <taxon>Bacteria</taxon>
        <taxon>Bacillati</taxon>
        <taxon>Actinomycetota</taxon>
        <taxon>Actinomycetes</taxon>
        <taxon>Mycobacteriales</taxon>
        <taxon>Nocardiaceae</taxon>
        <taxon>Nocardia</taxon>
    </lineage>
</organism>
<evidence type="ECO:0000313" key="4">
    <source>
        <dbReference type="EMBL" id="MQY23863.1"/>
    </source>
</evidence>
<dbReference type="Gene3D" id="1.10.30.50">
    <property type="match status" value="1"/>
</dbReference>
<dbReference type="GO" id="GO:0004519">
    <property type="term" value="F:endonuclease activity"/>
    <property type="evidence" value="ECO:0007669"/>
    <property type="project" value="InterPro"/>
</dbReference>
<comment type="caution">
    <text evidence="4">The sequence shown here is derived from an EMBL/GenBank/DDBJ whole genome shotgun (WGS) entry which is preliminary data.</text>
</comment>
<dbReference type="OrthoDB" id="3513062at2"/>
<accession>A0A7K0DDI6</accession>
<dbReference type="Pfam" id="PF02720">
    <property type="entry name" value="DUF222"/>
    <property type="match status" value="1"/>
</dbReference>
<evidence type="ECO:0000256" key="1">
    <source>
        <dbReference type="ARBA" id="ARBA00023450"/>
    </source>
</evidence>
<dbReference type="InterPro" id="IPR003870">
    <property type="entry name" value="DUF222"/>
</dbReference>
<evidence type="ECO:0000256" key="2">
    <source>
        <dbReference type="SAM" id="MobiDB-lite"/>
    </source>
</evidence>
<dbReference type="GO" id="GO:0003676">
    <property type="term" value="F:nucleic acid binding"/>
    <property type="evidence" value="ECO:0007669"/>
    <property type="project" value="InterPro"/>
</dbReference>
<keyword evidence="5" id="KW-1185">Reference proteome</keyword>
<dbReference type="SMART" id="SM00507">
    <property type="entry name" value="HNHc"/>
    <property type="match status" value="1"/>
</dbReference>
<reference evidence="4 5" key="1">
    <citation type="submission" date="2019-10" db="EMBL/GenBank/DDBJ databases">
        <title>Nocardia macrotermitis sp. nov. and Nocardia aurantia sp. nov., isolated from the gut of fungus growing-termite Macrotermes natalensis.</title>
        <authorList>
            <person name="Benndorf R."/>
            <person name="Schwitalla J."/>
            <person name="Martin K."/>
            <person name="De Beer W."/>
            <person name="Kaster A.-K."/>
            <person name="Vollmers J."/>
            <person name="Poulsen M."/>
            <person name="Beemelmanns C."/>
        </authorList>
    </citation>
    <scope>NUCLEOTIDE SEQUENCE [LARGE SCALE GENOMIC DNA]</scope>
    <source>
        <strain evidence="4 5">RB20</strain>
    </source>
</reference>
<evidence type="ECO:0000259" key="3">
    <source>
        <dbReference type="SMART" id="SM00507"/>
    </source>
</evidence>
<feature type="region of interest" description="Disordered" evidence="2">
    <location>
        <begin position="475"/>
        <end position="495"/>
    </location>
</feature>
<name>A0A7K0DDI6_9NOCA</name>
<protein>
    <recommendedName>
        <fullName evidence="3">HNH nuclease domain-containing protein</fullName>
    </recommendedName>
</protein>
<dbReference type="Proteomes" id="UP000438448">
    <property type="component" value="Unassembled WGS sequence"/>
</dbReference>
<dbReference type="GO" id="GO:0008270">
    <property type="term" value="F:zinc ion binding"/>
    <property type="evidence" value="ECO:0007669"/>
    <property type="project" value="InterPro"/>
</dbReference>
<sequence>MDSIGVEIGRPSAEALLSDVGELVECSLTPLADGELVDLLRGVERAVRMLAAVQHRALIEVDSRSIPADSDAKTIKRFLMETLRLSHAEAGARVRAAAKVGVFSNMAGDEREPELPCTAAALRQGDVSVEHVRGVAGVMTRIPRGADADDRAAAEQILAEFARSGSPDDVSKVGDRILAHLDPDGTITDETDRARMRGVRVGRQRPDGMSPISGDIDPVLRALLDPVLAKYARPGVGNPDDAASPGAEVDHVDPDLIAEAAGRDTRTPAQRTHDALTLLLGSLVDTGALGSHRGMPVTTVLTMRLEDVERESGVATTATGGTVPITEALRLAERSRPYLAVFDHAGLPLHLGRMRRLASPAQRLSLVAALGGCSRPGCDAPASLCAVHHVRDYSKNGPTDIENLVLACDHCHGLINDTHTGWKTVVLDENSQFPGRTAWIAPPHIDPTATPRVNHRHRAGDLLAQVVAQIHTRRERDRAAHQRWLRERRPGDIAA</sequence>
<dbReference type="AlphaFoldDB" id="A0A7K0DDI6"/>
<dbReference type="CDD" id="cd00085">
    <property type="entry name" value="HNHc"/>
    <property type="match status" value="1"/>
</dbReference>
<gene>
    <name evidence="4" type="ORF">NRB20_69960</name>
</gene>
<dbReference type="RefSeq" id="WP_153415610.1">
    <property type="nucleotide sequence ID" value="NZ_WEGK01000024.1"/>
</dbReference>
<dbReference type="InterPro" id="IPR002711">
    <property type="entry name" value="HNH"/>
</dbReference>